<dbReference type="AlphaFoldDB" id="A0A8X6KZS4"/>
<protein>
    <submittedName>
        <fullName evidence="1">Uncharacterized protein</fullName>
    </submittedName>
</protein>
<comment type="caution">
    <text evidence="1">The sequence shown here is derived from an EMBL/GenBank/DDBJ whole genome shotgun (WGS) entry which is preliminary data.</text>
</comment>
<dbReference type="Proteomes" id="UP000887116">
    <property type="component" value="Unassembled WGS sequence"/>
</dbReference>
<organism evidence="1 2">
    <name type="scientific">Trichonephila clavata</name>
    <name type="common">Joro spider</name>
    <name type="synonym">Nephila clavata</name>
    <dbReference type="NCBI Taxonomy" id="2740835"/>
    <lineage>
        <taxon>Eukaryota</taxon>
        <taxon>Metazoa</taxon>
        <taxon>Ecdysozoa</taxon>
        <taxon>Arthropoda</taxon>
        <taxon>Chelicerata</taxon>
        <taxon>Arachnida</taxon>
        <taxon>Araneae</taxon>
        <taxon>Araneomorphae</taxon>
        <taxon>Entelegynae</taxon>
        <taxon>Araneoidea</taxon>
        <taxon>Nephilidae</taxon>
        <taxon>Trichonephila</taxon>
    </lineage>
</organism>
<accession>A0A8X6KZS4</accession>
<gene>
    <name evidence="1" type="ORF">TNCT_698961</name>
</gene>
<proteinExistence type="predicted"/>
<keyword evidence="2" id="KW-1185">Reference proteome</keyword>
<reference evidence="1" key="1">
    <citation type="submission" date="2020-07" db="EMBL/GenBank/DDBJ databases">
        <title>Multicomponent nature underlies the extraordinary mechanical properties of spider dragline silk.</title>
        <authorList>
            <person name="Kono N."/>
            <person name="Nakamura H."/>
            <person name="Mori M."/>
            <person name="Yoshida Y."/>
            <person name="Ohtoshi R."/>
            <person name="Malay A.D."/>
            <person name="Moran D.A.P."/>
            <person name="Tomita M."/>
            <person name="Numata K."/>
            <person name="Arakawa K."/>
        </authorList>
    </citation>
    <scope>NUCLEOTIDE SEQUENCE</scope>
</reference>
<sequence length="95" mass="11049">MFELGLLQSENSRAPIALRNPYLLHPDCWRQLPDWPINVKSLKRCLFEAILNQKERATKSPQSSPMIGVQTFLWGGRQRMNYSTIQRTGLDVMEM</sequence>
<evidence type="ECO:0000313" key="2">
    <source>
        <dbReference type="Proteomes" id="UP000887116"/>
    </source>
</evidence>
<evidence type="ECO:0000313" key="1">
    <source>
        <dbReference type="EMBL" id="GFQ88338.1"/>
    </source>
</evidence>
<dbReference type="EMBL" id="BMAO01013360">
    <property type="protein sequence ID" value="GFQ88338.1"/>
    <property type="molecule type" value="Genomic_DNA"/>
</dbReference>
<name>A0A8X6KZS4_TRICU</name>